<feature type="compositionally biased region" description="Basic and acidic residues" evidence="7">
    <location>
        <begin position="158"/>
        <end position="170"/>
    </location>
</feature>
<dbReference type="Pfam" id="PF01899">
    <property type="entry name" value="MNHE"/>
    <property type="match status" value="1"/>
</dbReference>
<keyword evidence="4 8" id="KW-0812">Transmembrane</keyword>
<proteinExistence type="inferred from homology"/>
<reference evidence="9 10" key="1">
    <citation type="submission" date="2020-03" db="EMBL/GenBank/DDBJ databases">
        <title>Draft genome of Streptomyces sp. ventii, isolated from the Axial Seamount in the Pacific Ocean, and resequencing of the two type strains Streptomyces lonarensis strain NCL 716 and Streptomyces bohaiensis strain 11A07.</title>
        <authorList>
            <person name="Loughran R.M."/>
            <person name="Pfannmuller K.M."/>
            <person name="Wasson B.J."/>
            <person name="Deadmond M.C."/>
            <person name="Paddock B.E."/>
            <person name="Koyack M.J."/>
            <person name="Gallegos D.A."/>
            <person name="Mitchell E.A."/>
            <person name="Ushijima B."/>
            <person name="Saw J.H."/>
            <person name="Mcphail K.L."/>
            <person name="Videau P."/>
        </authorList>
    </citation>
    <scope>NUCLEOTIDE SEQUENCE [LARGE SCALE GENOMIC DNA]</scope>
    <source>
        <strain evidence="9 10">11A07</strain>
    </source>
</reference>
<evidence type="ECO:0000313" key="9">
    <source>
        <dbReference type="EMBL" id="NJQ14872.1"/>
    </source>
</evidence>
<dbReference type="Proteomes" id="UP000727056">
    <property type="component" value="Unassembled WGS sequence"/>
</dbReference>
<comment type="subcellular location">
    <subcellularLocation>
        <location evidence="1">Cell membrane</location>
        <topology evidence="1">Multi-pass membrane protein</topology>
    </subcellularLocation>
</comment>
<evidence type="ECO:0000256" key="3">
    <source>
        <dbReference type="ARBA" id="ARBA00022475"/>
    </source>
</evidence>
<feature type="transmembrane region" description="Helical" evidence="8">
    <location>
        <begin position="21"/>
        <end position="38"/>
    </location>
</feature>
<evidence type="ECO:0000256" key="8">
    <source>
        <dbReference type="SAM" id="Phobius"/>
    </source>
</evidence>
<gene>
    <name evidence="9" type="ORF">HCN52_07925</name>
</gene>
<evidence type="ECO:0000313" key="10">
    <source>
        <dbReference type="Proteomes" id="UP000727056"/>
    </source>
</evidence>
<protein>
    <submittedName>
        <fullName evidence="9">Cation transporter</fullName>
    </submittedName>
</protein>
<comment type="similarity">
    <text evidence="2">Belongs to the CPA3 antiporters (TC 2.A.63) subunit E family.</text>
</comment>
<feature type="compositionally biased region" description="Low complexity" evidence="7">
    <location>
        <begin position="123"/>
        <end position="139"/>
    </location>
</feature>
<dbReference type="EMBL" id="JAAVJC010000042">
    <property type="protein sequence ID" value="NJQ14872.1"/>
    <property type="molecule type" value="Genomic_DNA"/>
</dbReference>
<evidence type="ECO:0000256" key="1">
    <source>
        <dbReference type="ARBA" id="ARBA00004651"/>
    </source>
</evidence>
<dbReference type="PANTHER" id="PTHR34584">
    <property type="entry name" value="NA(+)/H(+) ANTIPORTER SUBUNIT E1"/>
    <property type="match status" value="1"/>
</dbReference>
<sequence length="170" mass="18536">MIDWLRRFAVRSYRIGRFISYFIYELIASNVIVAWEIITPRSGLSPVIIAMPLRSRTKGERTLFVGVVTLTPGTLSLDLRDEPATLYLHGMHASDVHRFRRRLHYLEDLLLAAWRPVGSARQVGPAVPGAATPTAAGASGESGGLPPGPETPAASDGKPTDDRDSEEGSR</sequence>
<evidence type="ECO:0000256" key="6">
    <source>
        <dbReference type="ARBA" id="ARBA00023136"/>
    </source>
</evidence>
<keyword evidence="6 8" id="KW-0472">Membrane</keyword>
<keyword evidence="10" id="KW-1185">Reference proteome</keyword>
<organism evidence="9 10">
    <name type="scientific">Streptomyces bohaiensis</name>
    <dbReference type="NCBI Taxonomy" id="1431344"/>
    <lineage>
        <taxon>Bacteria</taxon>
        <taxon>Bacillati</taxon>
        <taxon>Actinomycetota</taxon>
        <taxon>Actinomycetes</taxon>
        <taxon>Kitasatosporales</taxon>
        <taxon>Streptomycetaceae</taxon>
        <taxon>Streptomyces</taxon>
    </lineage>
</organism>
<dbReference type="PANTHER" id="PTHR34584:SF1">
    <property type="entry name" value="NA(+)_H(+) ANTIPORTER SUBUNIT E1"/>
    <property type="match status" value="1"/>
</dbReference>
<evidence type="ECO:0000256" key="4">
    <source>
        <dbReference type="ARBA" id="ARBA00022692"/>
    </source>
</evidence>
<feature type="region of interest" description="Disordered" evidence="7">
    <location>
        <begin position="122"/>
        <end position="170"/>
    </location>
</feature>
<evidence type="ECO:0000256" key="2">
    <source>
        <dbReference type="ARBA" id="ARBA00006228"/>
    </source>
</evidence>
<comment type="caution">
    <text evidence="9">The sequence shown here is derived from an EMBL/GenBank/DDBJ whole genome shotgun (WGS) entry which is preliminary data.</text>
</comment>
<evidence type="ECO:0000256" key="7">
    <source>
        <dbReference type="SAM" id="MobiDB-lite"/>
    </source>
</evidence>
<dbReference type="InterPro" id="IPR002758">
    <property type="entry name" value="Cation_antiport_E"/>
</dbReference>
<keyword evidence="3" id="KW-1003">Cell membrane</keyword>
<name>A0ABX1CCE3_9ACTN</name>
<evidence type="ECO:0000256" key="5">
    <source>
        <dbReference type="ARBA" id="ARBA00022989"/>
    </source>
</evidence>
<keyword evidence="5 8" id="KW-1133">Transmembrane helix</keyword>
<dbReference type="RefSeq" id="WP_168087657.1">
    <property type="nucleotide sequence ID" value="NZ_BHZH01000020.1"/>
</dbReference>
<accession>A0ABX1CCE3</accession>